<dbReference type="InterPro" id="IPR013785">
    <property type="entry name" value="Aldolase_TIM"/>
</dbReference>
<feature type="domain" description="4Fe4S-binding SPASM" evidence="1">
    <location>
        <begin position="245"/>
        <end position="302"/>
    </location>
</feature>
<dbReference type="SUPFAM" id="SSF102114">
    <property type="entry name" value="Radical SAM enzymes"/>
    <property type="match status" value="1"/>
</dbReference>
<gene>
    <name evidence="2" type="ORF">DFQ12_4286</name>
</gene>
<reference evidence="2 3" key="1">
    <citation type="submission" date="2018-09" db="EMBL/GenBank/DDBJ databases">
        <title>Genomic Encyclopedia of Type Strains, Phase III (KMG-III): the genomes of soil and plant-associated and newly described type strains.</title>
        <authorList>
            <person name="Whitman W."/>
        </authorList>
    </citation>
    <scope>NUCLEOTIDE SEQUENCE [LARGE SCALE GENOMIC DNA]</scope>
    <source>
        <strain evidence="2 3">CECT 7938</strain>
    </source>
</reference>
<dbReference type="InterPro" id="IPR058240">
    <property type="entry name" value="rSAM_sf"/>
</dbReference>
<evidence type="ECO:0000313" key="2">
    <source>
        <dbReference type="EMBL" id="RKE47125.1"/>
    </source>
</evidence>
<dbReference type="Proteomes" id="UP000286246">
    <property type="component" value="Unassembled WGS sequence"/>
</dbReference>
<protein>
    <submittedName>
        <fullName evidence="2">SPASM domain peptide maturase of grasp-with-spasm system</fullName>
    </submittedName>
</protein>
<keyword evidence="3" id="KW-1185">Reference proteome</keyword>
<dbReference type="InterPro" id="IPR026497">
    <property type="entry name" value="GRASP-with-SPASM"/>
</dbReference>
<organism evidence="2 3">
    <name type="scientific">Sphingobacterium detergens</name>
    <dbReference type="NCBI Taxonomy" id="1145106"/>
    <lineage>
        <taxon>Bacteria</taxon>
        <taxon>Pseudomonadati</taxon>
        <taxon>Bacteroidota</taxon>
        <taxon>Sphingobacteriia</taxon>
        <taxon>Sphingobacteriales</taxon>
        <taxon>Sphingobacteriaceae</taxon>
        <taxon>Sphingobacterium</taxon>
    </lineage>
</organism>
<sequence length="360" mass="41307">MKTELPFRLFANCQLVKGAERSTICDLQRGKFHLIPNSLFDLLVEFQGSNIEDVKKHFDNEYDDTIDDYFSLLIKEELIFFSSIHNLFPPLNLQWDSPSDLTYALIDIGPTVYDNFLAIASQLDELDCKYVELRSYQPLSIDKLNTLLISFDESTVISVSLIVPHNENISTLEWKSFCDNHKRITSLTIHSSAQEINDQSPEYMVPILYRTEKISSELCCGVIHPGVFVSSTESFTESLKFNSCLNKKVGIDLDGNIKNCPSMRKSFGNISDTKLIEAINHDEFKRSWRYNKDVIEVCKDCEFRHVCTDCRAFLDNPENQLSKPLKCGYDPYTCTWEPWSTNPLKMNAIAHYGLSDVVIK</sequence>
<dbReference type="Gene3D" id="3.20.20.70">
    <property type="entry name" value="Aldolase class I"/>
    <property type="match status" value="1"/>
</dbReference>
<accession>A0A420ARS3</accession>
<dbReference type="RefSeq" id="WP_120260942.1">
    <property type="nucleotide sequence ID" value="NZ_RAPY01000004.1"/>
</dbReference>
<dbReference type="EMBL" id="RAPY01000004">
    <property type="protein sequence ID" value="RKE47125.1"/>
    <property type="molecule type" value="Genomic_DNA"/>
</dbReference>
<dbReference type="NCBIfam" id="TIGR04085">
    <property type="entry name" value="rSAM_more_4Fe4S"/>
    <property type="match status" value="1"/>
</dbReference>
<comment type="caution">
    <text evidence="2">The sequence shown here is derived from an EMBL/GenBank/DDBJ whole genome shotgun (WGS) entry which is preliminary data.</text>
</comment>
<evidence type="ECO:0000313" key="3">
    <source>
        <dbReference type="Proteomes" id="UP000286246"/>
    </source>
</evidence>
<dbReference type="InterPro" id="IPR023885">
    <property type="entry name" value="4Fe4S-binding_SPASM_dom"/>
</dbReference>
<proteinExistence type="predicted"/>
<name>A0A420ARS3_SPHD1</name>
<dbReference type="AlphaFoldDB" id="A0A420ARS3"/>
<dbReference type="NCBIfam" id="TIGR04193">
    <property type="entry name" value="SPASM_w_grasp"/>
    <property type="match status" value="1"/>
</dbReference>
<dbReference type="OrthoDB" id="1073749at2"/>
<dbReference type="Pfam" id="PF13186">
    <property type="entry name" value="SPASM"/>
    <property type="match status" value="1"/>
</dbReference>
<evidence type="ECO:0000259" key="1">
    <source>
        <dbReference type="Pfam" id="PF13186"/>
    </source>
</evidence>